<dbReference type="EMBL" id="CAKKTJ010000077">
    <property type="protein sequence ID" value="CAH0473457.1"/>
    <property type="molecule type" value="Genomic_DNA"/>
</dbReference>
<sequence length="107" mass="11639">MVHTTTGGYLLLSDALLSSVLRVSDPGDTKVRFSICSRVKALLALIALFLVSSGLMKESSDFRKLHSLYSTAHIYPTSDGMLLGRQGVLDVIPARAMTLMLSFVHIN</sequence>
<protein>
    <submittedName>
        <fullName evidence="1">Uncharacterized protein</fullName>
    </submittedName>
</protein>
<name>A0AAU9KMT9_9STRA</name>
<proteinExistence type="predicted"/>
<evidence type="ECO:0000313" key="1">
    <source>
        <dbReference type="EMBL" id="CAH0473457.1"/>
    </source>
</evidence>
<accession>A0AAU9KMT9</accession>
<evidence type="ECO:0000313" key="2">
    <source>
        <dbReference type="Proteomes" id="UP001160483"/>
    </source>
</evidence>
<comment type="caution">
    <text evidence="1">The sequence shown here is derived from an EMBL/GenBank/DDBJ whole genome shotgun (WGS) entry which is preliminary data.</text>
</comment>
<reference evidence="1" key="1">
    <citation type="submission" date="2021-11" db="EMBL/GenBank/DDBJ databases">
        <authorList>
            <person name="Islam A."/>
            <person name="Islam S."/>
            <person name="Flora M.S."/>
            <person name="Rahman M."/>
            <person name="Ziaur R.M."/>
            <person name="Epstein J.H."/>
            <person name="Hassan M."/>
            <person name="Klassen M."/>
            <person name="Woodard K."/>
            <person name="Webb A."/>
            <person name="Webby R.J."/>
            <person name="El Zowalaty M.E."/>
        </authorList>
    </citation>
    <scope>NUCLEOTIDE SEQUENCE</scope>
    <source>
        <strain evidence="1">Pbs3</strain>
    </source>
</reference>
<organism evidence="1 2">
    <name type="scientific">Peronospora belbahrii</name>
    <dbReference type="NCBI Taxonomy" id="622444"/>
    <lineage>
        <taxon>Eukaryota</taxon>
        <taxon>Sar</taxon>
        <taxon>Stramenopiles</taxon>
        <taxon>Oomycota</taxon>
        <taxon>Peronosporomycetes</taxon>
        <taxon>Peronosporales</taxon>
        <taxon>Peronosporaceae</taxon>
        <taxon>Peronospora</taxon>
    </lineage>
</organism>
<dbReference type="AlphaFoldDB" id="A0AAU9KMT9"/>
<gene>
    <name evidence="1" type="ORF">PBS003_LOCUS350</name>
</gene>
<dbReference type="Proteomes" id="UP001160483">
    <property type="component" value="Unassembled WGS sequence"/>
</dbReference>